<dbReference type="PANTHER" id="PTHR12185:SF14">
    <property type="entry name" value="CHOLESTEROL UPTAKE PROTEIN 1"/>
    <property type="match status" value="1"/>
</dbReference>
<dbReference type="EMBL" id="JBJQND010000002">
    <property type="protein sequence ID" value="KAL3885455.1"/>
    <property type="molecule type" value="Genomic_DNA"/>
</dbReference>
<accession>A0ABD3XH93</accession>
<feature type="transmembrane region" description="Helical" evidence="8">
    <location>
        <begin position="742"/>
        <end position="765"/>
    </location>
</feature>
<evidence type="ECO:0000256" key="4">
    <source>
        <dbReference type="ARBA" id="ARBA00022729"/>
    </source>
</evidence>
<evidence type="ECO:0000256" key="8">
    <source>
        <dbReference type="SAM" id="Phobius"/>
    </source>
</evidence>
<evidence type="ECO:0000256" key="5">
    <source>
        <dbReference type="ARBA" id="ARBA00022989"/>
    </source>
</evidence>
<gene>
    <name evidence="10" type="ORF">ACJMK2_025511</name>
</gene>
<organism evidence="10 11">
    <name type="scientific">Sinanodonta woodiana</name>
    <name type="common">Chinese pond mussel</name>
    <name type="synonym">Anodonta woodiana</name>
    <dbReference type="NCBI Taxonomy" id="1069815"/>
    <lineage>
        <taxon>Eukaryota</taxon>
        <taxon>Metazoa</taxon>
        <taxon>Spiralia</taxon>
        <taxon>Lophotrochozoa</taxon>
        <taxon>Mollusca</taxon>
        <taxon>Bivalvia</taxon>
        <taxon>Autobranchia</taxon>
        <taxon>Heteroconchia</taxon>
        <taxon>Palaeoheterodonta</taxon>
        <taxon>Unionida</taxon>
        <taxon>Unionoidea</taxon>
        <taxon>Unionidae</taxon>
        <taxon>Unioninae</taxon>
        <taxon>Sinanodonta</taxon>
    </lineage>
</organism>
<evidence type="ECO:0000256" key="6">
    <source>
        <dbReference type="ARBA" id="ARBA00023136"/>
    </source>
</evidence>
<feature type="transmembrane region" description="Helical" evidence="8">
    <location>
        <begin position="712"/>
        <end position="733"/>
    </location>
</feature>
<evidence type="ECO:0000256" key="1">
    <source>
        <dbReference type="ARBA" id="ARBA00004141"/>
    </source>
</evidence>
<evidence type="ECO:0000256" key="7">
    <source>
        <dbReference type="ARBA" id="ARBA00023180"/>
    </source>
</evidence>
<dbReference type="Pfam" id="PF13965">
    <property type="entry name" value="SID-1_RNA_chan"/>
    <property type="match status" value="1"/>
</dbReference>
<evidence type="ECO:0000256" key="2">
    <source>
        <dbReference type="ARBA" id="ARBA00006618"/>
    </source>
</evidence>
<evidence type="ECO:0000313" key="11">
    <source>
        <dbReference type="Proteomes" id="UP001634394"/>
    </source>
</evidence>
<evidence type="ECO:0000256" key="3">
    <source>
        <dbReference type="ARBA" id="ARBA00022692"/>
    </source>
</evidence>
<feature type="transmembrane region" description="Helical" evidence="8">
    <location>
        <begin position="796"/>
        <end position="815"/>
    </location>
</feature>
<keyword evidence="4 9" id="KW-0732">Signal</keyword>
<comment type="subcellular location">
    <subcellularLocation>
        <location evidence="1">Membrane</location>
        <topology evidence="1">Multi-pass membrane protein</topology>
    </subcellularLocation>
</comment>
<dbReference type="GO" id="GO:0016020">
    <property type="term" value="C:membrane"/>
    <property type="evidence" value="ECO:0007669"/>
    <property type="project" value="UniProtKB-SubCell"/>
</dbReference>
<dbReference type="AlphaFoldDB" id="A0ABD3XH93"/>
<proteinExistence type="inferred from homology"/>
<reference evidence="10 11" key="1">
    <citation type="submission" date="2024-11" db="EMBL/GenBank/DDBJ databases">
        <title>Chromosome-level genome assembly of the freshwater bivalve Anodonta woodiana.</title>
        <authorList>
            <person name="Chen X."/>
        </authorList>
    </citation>
    <scope>NUCLEOTIDE SEQUENCE [LARGE SCALE GENOMIC DNA]</scope>
    <source>
        <strain evidence="10">MN2024</strain>
        <tissue evidence="10">Gills</tissue>
    </source>
</reference>
<evidence type="ECO:0000313" key="10">
    <source>
        <dbReference type="EMBL" id="KAL3885455.1"/>
    </source>
</evidence>
<keyword evidence="5 8" id="KW-1133">Transmembrane helix</keyword>
<keyword evidence="7" id="KW-0325">Glycoprotein</keyword>
<feature type="transmembrane region" description="Helical" evidence="8">
    <location>
        <begin position="608"/>
        <end position="627"/>
    </location>
</feature>
<feature type="chain" id="PRO_5044761119" evidence="9">
    <location>
        <begin position="22"/>
        <end position="830"/>
    </location>
</feature>
<keyword evidence="6 8" id="KW-0472">Membrane</keyword>
<feature type="signal peptide" evidence="9">
    <location>
        <begin position="1"/>
        <end position="21"/>
    </location>
</feature>
<feature type="transmembrane region" description="Helical" evidence="8">
    <location>
        <begin position="576"/>
        <end position="596"/>
    </location>
</feature>
<dbReference type="PANTHER" id="PTHR12185">
    <property type="entry name" value="SID1 TRANSMEMBRANE FAMILY MEMEBER"/>
    <property type="match status" value="1"/>
</dbReference>
<comment type="similarity">
    <text evidence="2">Belongs to the SID1 family.</text>
</comment>
<keyword evidence="3 8" id="KW-0812">Transmembrane</keyword>
<evidence type="ECO:0000256" key="9">
    <source>
        <dbReference type="SAM" id="SignalP"/>
    </source>
</evidence>
<feature type="transmembrane region" description="Helical" evidence="8">
    <location>
        <begin position="633"/>
        <end position="653"/>
    </location>
</feature>
<feature type="transmembrane region" description="Helical" evidence="8">
    <location>
        <begin position="687"/>
        <end position="706"/>
    </location>
</feature>
<keyword evidence="11" id="KW-1185">Reference proteome</keyword>
<feature type="transmembrane region" description="Helical" evidence="8">
    <location>
        <begin position="322"/>
        <end position="342"/>
    </location>
</feature>
<dbReference type="InterPro" id="IPR025958">
    <property type="entry name" value="SID1_TM_fam"/>
</dbReference>
<name>A0ABD3XH93_SINWO</name>
<sequence length="830" mass="94609">MRRSILFQIVCIFHLFMFAKAQEQKVLEPQIRSVDAVDPSGYQDRTIQRIQRIEAGFSVLSANFNVENNATVNANRTVLYEFSYCEYSNKTTAIRILSKAEDANATVFFVVRQEQGVLSWPIPLILDYKYAYHTVGRTLCPLTHNEEAKAKTDTQEKKFYVEVSTLYNINISTMVEATFVSDFTLKPDEKKLVLVTPSQPVYFMYTFPEGVSLLTVRATSTDSICMVFSIQDVKCPIFDLDINVFYSGQHQTMSKKAAMVVRKENFVSGSFYIVLVVRPVDESCSSIATITQSDDLDLIRMKNVTIWVENGLSDSDYYKSTLAIAFFFFGFYLAALLIGMFYHGCKENWGLLELRLVEEDIEEREINPIVQSTSGASYGAVERGSDGKQESLHCLLGESNSKVEDSLSGDYDFLADVDSYKDVFRTKTQLYVVDLARKSEKRQAKHYRLYSKNLLTIAIFYGLPVIQLVLTYQTVLNETGNQDLCYYNFDCAHPLGPISSFNNVFSNIGYLMLGILFLLMVARRNVLHKLAVQKSGGHDQIIGIPQHFGLFYAMGLALCMEGIMSASYHVCPSASNFQFDTSFMYIMGCLCILKIYQNRHPDISAKAHSSYLLMAVVIFIAVIGVLYGTNAFWILFALVYMLASLVLSIHLYYMGRWQLDRYVFKRLWMLFRTDIFRCTKPMYLHRIVLLLIGGVINWTIALFGAITNPGNFASYLLAIFIGNLILYCVFYIIMKILSKEKLGLLTASCIVMAFVSWCFALYFFFAHLTSWQVTAAKSREGNKDCILFNFYDAHDVWHFLSAISLFLSFLVLLTLDDDIILTRRDTIPVF</sequence>
<dbReference type="Proteomes" id="UP001634394">
    <property type="component" value="Unassembled WGS sequence"/>
</dbReference>
<feature type="transmembrane region" description="Helical" evidence="8">
    <location>
        <begin position="550"/>
        <end position="570"/>
    </location>
</feature>
<feature type="transmembrane region" description="Helical" evidence="8">
    <location>
        <begin position="449"/>
        <end position="470"/>
    </location>
</feature>
<protein>
    <submittedName>
        <fullName evidence="10">Uncharacterized protein</fullName>
    </submittedName>
</protein>
<feature type="transmembrane region" description="Helical" evidence="8">
    <location>
        <begin position="504"/>
        <end position="522"/>
    </location>
</feature>
<comment type="caution">
    <text evidence="10">The sequence shown here is derived from an EMBL/GenBank/DDBJ whole genome shotgun (WGS) entry which is preliminary data.</text>
</comment>